<name>A0A6A6YJ59_9PEZI</name>
<evidence type="ECO:0000313" key="3">
    <source>
        <dbReference type="RefSeq" id="XP_033575805.1"/>
    </source>
</evidence>
<reference evidence="3" key="2">
    <citation type="submission" date="2020-04" db="EMBL/GenBank/DDBJ databases">
        <authorList>
            <consortium name="NCBI Genome Project"/>
        </authorList>
    </citation>
    <scope>NUCLEOTIDE SEQUENCE</scope>
    <source>
        <strain evidence="3">CBS 304.34</strain>
    </source>
</reference>
<reference evidence="1 3" key="1">
    <citation type="journal article" date="2020" name="Stud. Mycol.">
        <title>101 Dothideomycetes genomes: a test case for predicting lifestyles and emergence of pathogens.</title>
        <authorList>
            <person name="Haridas S."/>
            <person name="Albert R."/>
            <person name="Binder M."/>
            <person name="Bloem J."/>
            <person name="Labutti K."/>
            <person name="Salamov A."/>
            <person name="Andreopoulos B."/>
            <person name="Baker S."/>
            <person name="Barry K."/>
            <person name="Bills G."/>
            <person name="Bluhm B."/>
            <person name="Cannon C."/>
            <person name="Castanera R."/>
            <person name="Culley D."/>
            <person name="Daum C."/>
            <person name="Ezra D."/>
            <person name="Gonzalez J."/>
            <person name="Henrissat B."/>
            <person name="Kuo A."/>
            <person name="Liang C."/>
            <person name="Lipzen A."/>
            <person name="Lutzoni F."/>
            <person name="Magnuson J."/>
            <person name="Mondo S."/>
            <person name="Nolan M."/>
            <person name="Ohm R."/>
            <person name="Pangilinan J."/>
            <person name="Park H.-J."/>
            <person name="Ramirez L."/>
            <person name="Alfaro M."/>
            <person name="Sun H."/>
            <person name="Tritt A."/>
            <person name="Yoshinaga Y."/>
            <person name="Zwiers L.-H."/>
            <person name="Turgeon B."/>
            <person name="Goodwin S."/>
            <person name="Spatafora J."/>
            <person name="Crous P."/>
            <person name="Grigoriev I."/>
        </authorList>
    </citation>
    <scope>NUCLEOTIDE SEQUENCE</scope>
    <source>
        <strain evidence="1 3">CBS 304.34</strain>
    </source>
</reference>
<dbReference type="EMBL" id="MU003702">
    <property type="protein sequence ID" value="KAF2808841.1"/>
    <property type="molecule type" value="Genomic_DNA"/>
</dbReference>
<dbReference type="RefSeq" id="XP_033575805.1">
    <property type="nucleotide sequence ID" value="XM_033720129.1"/>
</dbReference>
<reference evidence="3" key="3">
    <citation type="submission" date="2025-04" db="UniProtKB">
        <authorList>
            <consortium name="RefSeq"/>
        </authorList>
    </citation>
    <scope>IDENTIFICATION</scope>
    <source>
        <strain evidence="3">CBS 304.34</strain>
    </source>
</reference>
<accession>A0A6A6YJ59</accession>
<organism evidence="1">
    <name type="scientific">Mytilinidion resinicola</name>
    <dbReference type="NCBI Taxonomy" id="574789"/>
    <lineage>
        <taxon>Eukaryota</taxon>
        <taxon>Fungi</taxon>
        <taxon>Dikarya</taxon>
        <taxon>Ascomycota</taxon>
        <taxon>Pezizomycotina</taxon>
        <taxon>Dothideomycetes</taxon>
        <taxon>Pleosporomycetidae</taxon>
        <taxon>Mytilinidiales</taxon>
        <taxon>Mytilinidiaceae</taxon>
        <taxon>Mytilinidion</taxon>
    </lineage>
</organism>
<dbReference type="AlphaFoldDB" id="A0A6A6YJ59"/>
<protein>
    <submittedName>
        <fullName evidence="1 3">Uncharacterized protein</fullName>
    </submittedName>
</protein>
<dbReference type="PANTHER" id="PTHR38790:SF9">
    <property type="entry name" value="F-BOX DOMAIN-CONTAINING PROTEIN"/>
    <property type="match status" value="1"/>
</dbReference>
<evidence type="ECO:0000313" key="1">
    <source>
        <dbReference type="EMBL" id="KAF2808841.1"/>
    </source>
</evidence>
<dbReference type="Proteomes" id="UP000504636">
    <property type="component" value="Unplaced"/>
</dbReference>
<evidence type="ECO:0000313" key="2">
    <source>
        <dbReference type="Proteomes" id="UP000504636"/>
    </source>
</evidence>
<proteinExistence type="predicted"/>
<gene>
    <name evidence="1 3" type="ORF">BDZ99DRAFT_463705</name>
</gene>
<keyword evidence="2" id="KW-1185">Reference proteome</keyword>
<dbReference type="GeneID" id="54461022"/>
<sequence>MSSNSDLADPSDDGLFTEAIKAHLDKCQRTSFRAWLFDVSVASNTTPNPGSTPLSLLKGFQIKQFTLGVKPCFHPIRSADSVWLGACAVRTSQSEKVQIRDVLVGVPEKWISLESWMNEQDVESDEPGNYKIQKEWWKMTAKVFRFLDLPGELRNQIYEYAIGRDIYPTFNDSLYIRGYDEPSVEDVRLLGRGIPGGMTFHRDRPYHDHPTSAEPPNIGLMLASKQLFHESFEIGWMNSRKIFLDPGVFGTFYFTDEPMKLDLSTFTHIKLDFMMENFMYFFGLPTPKFSPNWRPAAQCLSTKHMPNLRHLELNFQSTKHGIQTDPYLWRMFPARSAHVLQQPTSCHKILVQWILTAAKKWIQHIPRVELTGYIKTSIKNEWDQILNDERNGVHHSVDSRLREYMRMKNHHWPPKCHCSTPCDFEGIRTILTRDGCFCGNRCTCDPKNKTTAEERFEIMNSYVFNFDD</sequence>
<dbReference type="OrthoDB" id="5335493at2759"/>
<dbReference type="PANTHER" id="PTHR38790">
    <property type="entry name" value="2EXR DOMAIN-CONTAINING PROTEIN-RELATED"/>
    <property type="match status" value="1"/>
</dbReference>